<accession>A0A562UM11</accession>
<dbReference type="Proteomes" id="UP000320547">
    <property type="component" value="Unassembled WGS sequence"/>
</dbReference>
<reference evidence="2 3" key="1">
    <citation type="submission" date="2019-07" db="EMBL/GenBank/DDBJ databases">
        <title>Genomic Encyclopedia of Archaeal and Bacterial Type Strains, Phase II (KMG-II): from individual species to whole genera.</title>
        <authorList>
            <person name="Goeker M."/>
        </authorList>
    </citation>
    <scope>NUCLEOTIDE SEQUENCE [LARGE SCALE GENOMIC DNA]</scope>
    <source>
        <strain evidence="2 3">ATCC BAA-2084</strain>
    </source>
</reference>
<protein>
    <submittedName>
        <fullName evidence="2">Uncharacterized protein DUF2474</fullName>
    </submittedName>
</protein>
<name>A0A562UM11_9SPHN</name>
<dbReference type="AlphaFoldDB" id="A0A562UM11"/>
<keyword evidence="3" id="KW-1185">Reference proteome</keyword>
<dbReference type="Pfam" id="PF10617">
    <property type="entry name" value="DUF2474"/>
    <property type="match status" value="1"/>
</dbReference>
<dbReference type="OrthoDB" id="6199137at2"/>
<organism evidence="2 3">
    <name type="scientific">Altererythrobacter ishigakiensis</name>
    <dbReference type="NCBI Taxonomy" id="476157"/>
    <lineage>
        <taxon>Bacteria</taxon>
        <taxon>Pseudomonadati</taxon>
        <taxon>Pseudomonadota</taxon>
        <taxon>Alphaproteobacteria</taxon>
        <taxon>Sphingomonadales</taxon>
        <taxon>Erythrobacteraceae</taxon>
        <taxon>Altererythrobacter</taxon>
    </lineage>
</organism>
<keyword evidence="1" id="KW-0472">Membrane</keyword>
<dbReference type="InterPro" id="IPR018895">
    <property type="entry name" value="DUF2474"/>
</dbReference>
<keyword evidence="1" id="KW-0812">Transmembrane</keyword>
<feature type="transmembrane region" description="Helical" evidence="1">
    <location>
        <begin position="15"/>
        <end position="40"/>
    </location>
</feature>
<keyword evidence="1" id="KW-1133">Transmembrane helix</keyword>
<evidence type="ECO:0000313" key="2">
    <source>
        <dbReference type="EMBL" id="TWJ06642.1"/>
    </source>
</evidence>
<sequence>MLAPPEPQQPLWKRLAWMAGIWLASVTLLGIVAMIIRFWLKA</sequence>
<dbReference type="EMBL" id="VLLK01000002">
    <property type="protein sequence ID" value="TWJ06642.1"/>
    <property type="molecule type" value="Genomic_DNA"/>
</dbReference>
<evidence type="ECO:0000256" key="1">
    <source>
        <dbReference type="SAM" id="Phobius"/>
    </source>
</evidence>
<dbReference type="RefSeq" id="WP_067597791.1">
    <property type="nucleotide sequence ID" value="NZ_CP015963.1"/>
</dbReference>
<gene>
    <name evidence="2" type="ORF">JN10_2178</name>
</gene>
<proteinExistence type="predicted"/>
<comment type="caution">
    <text evidence="2">The sequence shown here is derived from an EMBL/GenBank/DDBJ whole genome shotgun (WGS) entry which is preliminary data.</text>
</comment>
<evidence type="ECO:0000313" key="3">
    <source>
        <dbReference type="Proteomes" id="UP000320547"/>
    </source>
</evidence>